<gene>
    <name evidence="1" type="ORF">OVN521_LOCUS45667</name>
</gene>
<sequence>MGEGFGSVLSRFVQIKPLLGIGPRTGDGYIAHVGASIARAVGDDTFAVSGFGQYGHRVLAIRRQCRGK</sequence>
<accession>A0A821CZZ7</accession>
<evidence type="ECO:0000313" key="2">
    <source>
        <dbReference type="Proteomes" id="UP000663866"/>
    </source>
</evidence>
<dbReference type="EMBL" id="CAJOBG010076157">
    <property type="protein sequence ID" value="CAF4614338.1"/>
    <property type="molecule type" value="Genomic_DNA"/>
</dbReference>
<dbReference type="AlphaFoldDB" id="A0A821CZZ7"/>
<dbReference type="Proteomes" id="UP000663866">
    <property type="component" value="Unassembled WGS sequence"/>
</dbReference>
<proteinExistence type="predicted"/>
<organism evidence="1 2">
    <name type="scientific">Rotaria magnacalcarata</name>
    <dbReference type="NCBI Taxonomy" id="392030"/>
    <lineage>
        <taxon>Eukaryota</taxon>
        <taxon>Metazoa</taxon>
        <taxon>Spiralia</taxon>
        <taxon>Gnathifera</taxon>
        <taxon>Rotifera</taxon>
        <taxon>Eurotatoria</taxon>
        <taxon>Bdelloidea</taxon>
        <taxon>Philodinida</taxon>
        <taxon>Philodinidae</taxon>
        <taxon>Rotaria</taxon>
    </lineage>
</organism>
<feature type="non-terminal residue" evidence="1">
    <location>
        <position position="1"/>
    </location>
</feature>
<comment type="caution">
    <text evidence="1">The sequence shown here is derived from an EMBL/GenBank/DDBJ whole genome shotgun (WGS) entry which is preliminary data.</text>
</comment>
<keyword evidence="2" id="KW-1185">Reference proteome</keyword>
<reference evidence="1" key="1">
    <citation type="submission" date="2021-02" db="EMBL/GenBank/DDBJ databases">
        <authorList>
            <person name="Nowell W R."/>
        </authorList>
    </citation>
    <scope>NUCLEOTIDE SEQUENCE</scope>
</reference>
<name>A0A821CZZ7_9BILA</name>
<protein>
    <submittedName>
        <fullName evidence="1">Uncharacterized protein</fullName>
    </submittedName>
</protein>
<evidence type="ECO:0000313" key="1">
    <source>
        <dbReference type="EMBL" id="CAF4614338.1"/>
    </source>
</evidence>